<feature type="compositionally biased region" description="Acidic residues" evidence="1">
    <location>
        <begin position="50"/>
        <end position="60"/>
    </location>
</feature>
<evidence type="ECO:0000313" key="3">
    <source>
        <dbReference type="Proteomes" id="UP001153555"/>
    </source>
</evidence>
<dbReference type="Proteomes" id="UP001153555">
    <property type="component" value="Unassembled WGS sequence"/>
</dbReference>
<dbReference type="AlphaFoldDB" id="A0A9N7MX45"/>
<feature type="region of interest" description="Disordered" evidence="1">
    <location>
        <begin position="33"/>
        <end position="109"/>
    </location>
</feature>
<name>A0A9N7MX45_STRHE</name>
<protein>
    <submittedName>
        <fullName evidence="2">Uncharacterized protein</fullName>
    </submittedName>
</protein>
<dbReference type="EMBL" id="CACSLK010016925">
    <property type="protein sequence ID" value="CAA0818438.1"/>
    <property type="molecule type" value="Genomic_DNA"/>
</dbReference>
<gene>
    <name evidence="2" type="ORF">SHERM_01291</name>
</gene>
<evidence type="ECO:0000313" key="2">
    <source>
        <dbReference type="EMBL" id="CAA0818438.1"/>
    </source>
</evidence>
<organism evidence="2 3">
    <name type="scientific">Striga hermonthica</name>
    <name type="common">Purple witchweed</name>
    <name type="synonym">Buchnera hermonthica</name>
    <dbReference type="NCBI Taxonomy" id="68872"/>
    <lineage>
        <taxon>Eukaryota</taxon>
        <taxon>Viridiplantae</taxon>
        <taxon>Streptophyta</taxon>
        <taxon>Embryophyta</taxon>
        <taxon>Tracheophyta</taxon>
        <taxon>Spermatophyta</taxon>
        <taxon>Magnoliopsida</taxon>
        <taxon>eudicotyledons</taxon>
        <taxon>Gunneridae</taxon>
        <taxon>Pentapetalae</taxon>
        <taxon>asterids</taxon>
        <taxon>lamiids</taxon>
        <taxon>Lamiales</taxon>
        <taxon>Orobanchaceae</taxon>
        <taxon>Buchnereae</taxon>
        <taxon>Striga</taxon>
    </lineage>
</organism>
<proteinExistence type="predicted"/>
<evidence type="ECO:0000256" key="1">
    <source>
        <dbReference type="SAM" id="MobiDB-lite"/>
    </source>
</evidence>
<sequence length="109" mass="12186">MSESDCEESEDEEDIVGLVNGASVKKIEQLSLVQKEDNNAQDDIQVGPGPEDEPGEENDPELDKRLSKQRQRAIQEARGRRKVITSRNTYKDKGGRSSNNSKIQKQLSS</sequence>
<accession>A0A9N7MX45</accession>
<dbReference type="OrthoDB" id="1750230at2759"/>
<comment type="caution">
    <text evidence="2">The sequence shown here is derived from an EMBL/GenBank/DDBJ whole genome shotgun (WGS) entry which is preliminary data.</text>
</comment>
<reference evidence="2" key="1">
    <citation type="submission" date="2019-12" db="EMBL/GenBank/DDBJ databases">
        <authorList>
            <person name="Scholes J."/>
        </authorList>
    </citation>
    <scope>NUCLEOTIDE SEQUENCE</scope>
</reference>
<feature type="compositionally biased region" description="Polar residues" evidence="1">
    <location>
        <begin position="96"/>
        <end position="109"/>
    </location>
</feature>
<keyword evidence="3" id="KW-1185">Reference proteome</keyword>